<evidence type="ECO:0000313" key="2">
    <source>
        <dbReference type="Proteomes" id="UP000295221"/>
    </source>
</evidence>
<sequence length="128" mass="14627">IVVISYCALCGKRWYLRKSGSPECSGLRYAPIRSPPTLERSRFRDESAFLCLWLNAKTQSRKVFLYFLYALYGNKNSVHLRVFSVSLRVTIIASTYIVSLIDRYLTTPRPNSQLTLLPSIKILCVLCG</sequence>
<dbReference type="EMBL" id="SLWK01000034">
    <property type="protein sequence ID" value="TCO01023.1"/>
    <property type="molecule type" value="Genomic_DNA"/>
</dbReference>
<comment type="caution">
    <text evidence="1">The sequence shown here is derived from an EMBL/GenBank/DDBJ whole genome shotgun (WGS) entry which is preliminary data.</text>
</comment>
<dbReference type="AlphaFoldDB" id="A0A4R2G0I4"/>
<accession>A0A4R2G0I4</accession>
<protein>
    <submittedName>
        <fullName evidence="1">Uncharacterized protein</fullName>
    </submittedName>
</protein>
<feature type="non-terminal residue" evidence="1">
    <location>
        <position position="1"/>
    </location>
</feature>
<organism evidence="1 2">
    <name type="scientific">Natronoflexus pectinivorans</name>
    <dbReference type="NCBI Taxonomy" id="682526"/>
    <lineage>
        <taxon>Bacteria</taxon>
        <taxon>Pseudomonadati</taxon>
        <taxon>Bacteroidota</taxon>
        <taxon>Bacteroidia</taxon>
        <taxon>Marinilabiliales</taxon>
        <taxon>Marinilabiliaceae</taxon>
        <taxon>Natronoflexus</taxon>
    </lineage>
</organism>
<keyword evidence="2" id="KW-1185">Reference proteome</keyword>
<evidence type="ECO:0000313" key="1">
    <source>
        <dbReference type="EMBL" id="TCO01023.1"/>
    </source>
</evidence>
<name>A0A4R2G0I4_9BACT</name>
<reference evidence="1 2" key="1">
    <citation type="submission" date="2019-03" db="EMBL/GenBank/DDBJ databases">
        <title>Genomic Encyclopedia of Type Strains, Phase IV (KMG-IV): sequencing the most valuable type-strain genomes for metagenomic binning, comparative biology and taxonomic classification.</title>
        <authorList>
            <person name="Goeker M."/>
        </authorList>
    </citation>
    <scope>NUCLEOTIDE SEQUENCE [LARGE SCALE GENOMIC DNA]</scope>
    <source>
        <strain evidence="1 2">DSM 24179</strain>
    </source>
</reference>
<dbReference type="Proteomes" id="UP000295221">
    <property type="component" value="Unassembled WGS sequence"/>
</dbReference>
<gene>
    <name evidence="1" type="ORF">EV194_1342</name>
</gene>
<proteinExistence type="predicted"/>